<dbReference type="GO" id="GO:0043041">
    <property type="term" value="P:amino acid activation for nonribosomal peptide biosynthetic process"/>
    <property type="evidence" value="ECO:0007669"/>
    <property type="project" value="TreeGrafter"/>
</dbReference>
<dbReference type="Gene3D" id="3.30.559.30">
    <property type="entry name" value="Nonribosomal peptide synthetase, condensation domain"/>
    <property type="match status" value="1"/>
</dbReference>
<feature type="domain" description="Condensation" evidence="2">
    <location>
        <begin position="3"/>
        <end position="202"/>
    </location>
</feature>
<dbReference type="PANTHER" id="PTHR45527:SF1">
    <property type="entry name" value="FATTY ACID SYNTHASE"/>
    <property type="match status" value="1"/>
</dbReference>
<dbReference type="Proteomes" id="UP000266340">
    <property type="component" value="Unassembled WGS sequence"/>
</dbReference>
<dbReference type="GO" id="GO:0044550">
    <property type="term" value="P:secondary metabolite biosynthetic process"/>
    <property type="evidence" value="ECO:0007669"/>
    <property type="project" value="TreeGrafter"/>
</dbReference>
<dbReference type="EMBL" id="QXJM01000055">
    <property type="protein sequence ID" value="RIE00470.1"/>
    <property type="molecule type" value="Genomic_DNA"/>
</dbReference>
<organism evidence="3 4">
    <name type="scientific">Cohnella faecalis</name>
    <dbReference type="NCBI Taxonomy" id="2315694"/>
    <lineage>
        <taxon>Bacteria</taxon>
        <taxon>Bacillati</taxon>
        <taxon>Bacillota</taxon>
        <taxon>Bacilli</taxon>
        <taxon>Bacillales</taxon>
        <taxon>Paenibacillaceae</taxon>
        <taxon>Cohnella</taxon>
    </lineage>
</organism>
<dbReference type="SUPFAM" id="SSF52777">
    <property type="entry name" value="CoA-dependent acyltransferases"/>
    <property type="match status" value="2"/>
</dbReference>
<dbReference type="CDD" id="cd19531">
    <property type="entry name" value="LCL_NRPS-like"/>
    <property type="match status" value="1"/>
</dbReference>
<evidence type="ECO:0000313" key="3">
    <source>
        <dbReference type="EMBL" id="RIE00470.1"/>
    </source>
</evidence>
<dbReference type="GO" id="GO:0003824">
    <property type="term" value="F:catalytic activity"/>
    <property type="evidence" value="ECO:0007669"/>
    <property type="project" value="InterPro"/>
</dbReference>
<dbReference type="PANTHER" id="PTHR45527">
    <property type="entry name" value="NONRIBOSOMAL PEPTIDE SYNTHETASE"/>
    <property type="match status" value="1"/>
</dbReference>
<protein>
    <recommendedName>
        <fullName evidence="2">Condensation domain-containing protein</fullName>
    </recommendedName>
</protein>
<accession>A0A398CCM2</accession>
<evidence type="ECO:0000313" key="4">
    <source>
        <dbReference type="Proteomes" id="UP000266340"/>
    </source>
</evidence>
<dbReference type="GO" id="GO:0005829">
    <property type="term" value="C:cytosol"/>
    <property type="evidence" value="ECO:0007669"/>
    <property type="project" value="TreeGrafter"/>
</dbReference>
<evidence type="ECO:0000256" key="1">
    <source>
        <dbReference type="ARBA" id="ARBA00022737"/>
    </source>
</evidence>
<reference evidence="3 4" key="1">
    <citation type="submission" date="2018-09" db="EMBL/GenBank/DDBJ databases">
        <title>Cohnella cavernae sp. nov., isolated from a karst cave.</title>
        <authorList>
            <person name="Zhu H."/>
        </authorList>
    </citation>
    <scope>NUCLEOTIDE SEQUENCE [LARGE SCALE GENOMIC DNA]</scope>
    <source>
        <strain evidence="3 4">K2E09-144</strain>
    </source>
</reference>
<name>A0A398CCM2_9BACL</name>
<dbReference type="GO" id="GO:0031177">
    <property type="term" value="F:phosphopantetheine binding"/>
    <property type="evidence" value="ECO:0007669"/>
    <property type="project" value="TreeGrafter"/>
</dbReference>
<evidence type="ECO:0000259" key="2">
    <source>
        <dbReference type="Pfam" id="PF00668"/>
    </source>
</evidence>
<proteinExistence type="predicted"/>
<dbReference type="OrthoDB" id="2666522at2"/>
<dbReference type="GO" id="GO:0008610">
    <property type="term" value="P:lipid biosynthetic process"/>
    <property type="evidence" value="ECO:0007669"/>
    <property type="project" value="UniProtKB-ARBA"/>
</dbReference>
<dbReference type="InterPro" id="IPR023213">
    <property type="entry name" value="CAT-like_dom_sf"/>
</dbReference>
<keyword evidence="1" id="KW-0677">Repeat</keyword>
<sequence>MRQIAEFIRAFDLGQAPLLRVGLLELEPERQVLLYDMHHIISDGVSMDILVREFVGLYGGQTLPAPRLQYKDYAVWQQAFMQSEAMKRQETYWLETFSGELPVLEMPTDYPRPAVQSFKGDQIQFELDGELSAGLNRIAAETGTTLYMVLLAGYSVLLSKYTGQEDIVVGTPIAGRPHADVENIIGMFVNTLAMRRGRQGRKHLRRICRK</sequence>
<comment type="caution">
    <text evidence="3">The sequence shown here is derived from an EMBL/GenBank/DDBJ whole genome shotgun (WGS) entry which is preliminary data.</text>
</comment>
<gene>
    <name evidence="3" type="ORF">D3H35_28215</name>
</gene>
<dbReference type="AlphaFoldDB" id="A0A398CCM2"/>
<dbReference type="Gene3D" id="3.30.559.10">
    <property type="entry name" value="Chloramphenicol acetyltransferase-like domain"/>
    <property type="match status" value="1"/>
</dbReference>
<dbReference type="InterPro" id="IPR001242">
    <property type="entry name" value="Condensation_dom"/>
</dbReference>
<keyword evidence="4" id="KW-1185">Reference proteome</keyword>
<dbReference type="Pfam" id="PF00668">
    <property type="entry name" value="Condensation"/>
    <property type="match status" value="1"/>
</dbReference>